<evidence type="ECO:0000256" key="1">
    <source>
        <dbReference type="SAM" id="SignalP"/>
    </source>
</evidence>
<proteinExistence type="predicted"/>
<sequence length="324" mass="36441">MKKAIITLVLILMVSVCQAQNSATAFVYPGHERIEEKLKIYQKEFELSSYTDPFIRKDIDTKATAETDSLINGFLRSSLTSKNIKHIPYGIDYSKFIPKDTKVVLVGETHGYGFETHMESIIKSLRSAGKNPYFATEFLSSEANAWLAAAKKEKNKNYLDFVAISEEAFPILEAFDDLTVIGLEVPEIFNDRQMINAFCIHAALFCALHEGEIADTKADLACVISAAEATAYRNRHWINVLDPYLRNSEPVVIYGGIGHMYYGEPSGSLADRLVARDIKTVVIYMFSKKQLDQDLKEKFKQEAVVKIPSGRKSELGIDYVIIID</sequence>
<organism evidence="2 3">
    <name type="scientific">Elusimicrobium minutum (strain Pei191)</name>
    <dbReference type="NCBI Taxonomy" id="445932"/>
    <lineage>
        <taxon>Bacteria</taxon>
        <taxon>Pseudomonadati</taxon>
        <taxon>Elusimicrobiota</taxon>
        <taxon>Elusimicrobia</taxon>
        <taxon>Elusimicrobiales</taxon>
        <taxon>Elusimicrobiaceae</taxon>
        <taxon>Elusimicrobium</taxon>
    </lineage>
</organism>
<gene>
    <name evidence="2" type="ordered locus">Emin_0429</name>
</gene>
<dbReference type="AlphaFoldDB" id="B2KBG4"/>
<accession>B2KBG4</accession>
<evidence type="ECO:0008006" key="4">
    <source>
        <dbReference type="Google" id="ProtNLM"/>
    </source>
</evidence>
<dbReference type="RefSeq" id="WP_012414601.1">
    <property type="nucleotide sequence ID" value="NC_010644.1"/>
</dbReference>
<keyword evidence="3" id="KW-1185">Reference proteome</keyword>
<evidence type="ECO:0000313" key="3">
    <source>
        <dbReference type="Proteomes" id="UP000001029"/>
    </source>
</evidence>
<keyword evidence="1" id="KW-0732">Signal</keyword>
<reference evidence="2 3" key="1">
    <citation type="journal article" date="2009" name="Appl. Environ. Microbiol.">
        <title>Genomic analysis of 'Elusimicrobium minutum,' the first cultivated representative of the phylum 'Elusimicrobia' (formerly termite group 1).</title>
        <authorList>
            <person name="Herlemann D.P.R."/>
            <person name="Geissinger O."/>
            <person name="Ikeda-Ohtsubo W."/>
            <person name="Kunin V."/>
            <person name="Sun H."/>
            <person name="Lapidus A."/>
            <person name="Hugenholtz P."/>
            <person name="Brune A."/>
        </authorList>
    </citation>
    <scope>NUCLEOTIDE SEQUENCE [LARGE SCALE GENOMIC DNA]</scope>
    <source>
        <strain evidence="2 3">Pei191</strain>
    </source>
</reference>
<dbReference type="HOGENOM" id="CLU_857222_0_0_0"/>
<name>B2KBG4_ELUMP</name>
<dbReference type="KEGG" id="emi:Emin_0429"/>
<feature type="chain" id="PRO_5002779754" description="Haem-binding uptake Tiki superfamily ChaN domain-containing protein" evidence="1">
    <location>
        <begin position="20"/>
        <end position="324"/>
    </location>
</feature>
<dbReference type="STRING" id="445932.Emin_0429"/>
<dbReference type="Proteomes" id="UP000001029">
    <property type="component" value="Chromosome"/>
</dbReference>
<dbReference type="EMBL" id="CP001055">
    <property type="protein sequence ID" value="ACC97986.1"/>
    <property type="molecule type" value="Genomic_DNA"/>
</dbReference>
<protein>
    <recommendedName>
        <fullName evidence="4">Haem-binding uptake Tiki superfamily ChaN domain-containing protein</fullName>
    </recommendedName>
</protein>
<evidence type="ECO:0000313" key="2">
    <source>
        <dbReference type="EMBL" id="ACC97986.1"/>
    </source>
</evidence>
<feature type="signal peptide" evidence="1">
    <location>
        <begin position="1"/>
        <end position="19"/>
    </location>
</feature>